<feature type="compositionally biased region" description="Low complexity" evidence="1">
    <location>
        <begin position="691"/>
        <end position="718"/>
    </location>
</feature>
<dbReference type="OrthoDB" id="10682989at2759"/>
<proteinExistence type="predicted"/>
<feature type="region of interest" description="Disordered" evidence="1">
    <location>
        <begin position="343"/>
        <end position="471"/>
    </location>
</feature>
<feature type="region of interest" description="Disordered" evidence="1">
    <location>
        <begin position="581"/>
        <end position="851"/>
    </location>
</feature>
<organism evidence="2 3">
    <name type="scientific">Exidia glandulosa HHB12029</name>
    <dbReference type="NCBI Taxonomy" id="1314781"/>
    <lineage>
        <taxon>Eukaryota</taxon>
        <taxon>Fungi</taxon>
        <taxon>Dikarya</taxon>
        <taxon>Basidiomycota</taxon>
        <taxon>Agaricomycotina</taxon>
        <taxon>Agaricomycetes</taxon>
        <taxon>Auriculariales</taxon>
        <taxon>Exidiaceae</taxon>
        <taxon>Exidia</taxon>
    </lineage>
</organism>
<feature type="region of interest" description="Disordered" evidence="1">
    <location>
        <begin position="1700"/>
        <end position="1856"/>
    </location>
</feature>
<feature type="compositionally biased region" description="Polar residues" evidence="1">
    <location>
        <begin position="259"/>
        <end position="276"/>
    </location>
</feature>
<name>A0A165D759_EXIGL</name>
<feature type="region of interest" description="Disordered" evidence="1">
    <location>
        <begin position="202"/>
        <end position="240"/>
    </location>
</feature>
<feature type="region of interest" description="Disordered" evidence="1">
    <location>
        <begin position="1178"/>
        <end position="1345"/>
    </location>
</feature>
<feature type="compositionally biased region" description="Low complexity" evidence="1">
    <location>
        <begin position="1605"/>
        <end position="1620"/>
    </location>
</feature>
<dbReference type="EMBL" id="KV426248">
    <property type="protein sequence ID" value="KZV83923.1"/>
    <property type="molecule type" value="Genomic_DNA"/>
</dbReference>
<feature type="compositionally biased region" description="Acidic residues" evidence="1">
    <location>
        <begin position="1228"/>
        <end position="1238"/>
    </location>
</feature>
<evidence type="ECO:0000313" key="3">
    <source>
        <dbReference type="Proteomes" id="UP000077266"/>
    </source>
</evidence>
<feature type="compositionally biased region" description="Low complexity" evidence="1">
    <location>
        <begin position="1249"/>
        <end position="1268"/>
    </location>
</feature>
<feature type="compositionally biased region" description="Acidic residues" evidence="1">
    <location>
        <begin position="719"/>
        <end position="728"/>
    </location>
</feature>
<feature type="compositionally biased region" description="Polar residues" evidence="1">
    <location>
        <begin position="1454"/>
        <end position="1473"/>
    </location>
</feature>
<gene>
    <name evidence="2" type="ORF">EXIGLDRAFT_727783</name>
</gene>
<feature type="compositionally biased region" description="Basic and acidic residues" evidence="1">
    <location>
        <begin position="1584"/>
        <end position="1595"/>
    </location>
</feature>
<feature type="region of interest" description="Disordered" evidence="1">
    <location>
        <begin position="1422"/>
        <end position="1685"/>
    </location>
</feature>
<dbReference type="InParanoid" id="A0A165D759"/>
<feature type="compositionally biased region" description="Low complexity" evidence="1">
    <location>
        <begin position="1717"/>
        <end position="1728"/>
    </location>
</feature>
<evidence type="ECO:0000313" key="2">
    <source>
        <dbReference type="EMBL" id="KZV83923.1"/>
    </source>
</evidence>
<feature type="compositionally biased region" description="Acidic residues" evidence="1">
    <location>
        <begin position="811"/>
        <end position="822"/>
    </location>
</feature>
<accession>A0A165D759</accession>
<feature type="compositionally biased region" description="Pro residues" evidence="1">
    <location>
        <begin position="1535"/>
        <end position="1544"/>
    </location>
</feature>
<evidence type="ECO:0000256" key="1">
    <source>
        <dbReference type="SAM" id="MobiDB-lite"/>
    </source>
</evidence>
<keyword evidence="3" id="KW-1185">Reference proteome</keyword>
<feature type="compositionally biased region" description="Acidic residues" evidence="1">
    <location>
        <begin position="225"/>
        <end position="237"/>
    </location>
</feature>
<protein>
    <submittedName>
        <fullName evidence="2">Uncharacterized protein</fullName>
    </submittedName>
</protein>
<feature type="region of interest" description="Disordered" evidence="1">
    <location>
        <begin position="254"/>
        <end position="276"/>
    </location>
</feature>
<feature type="compositionally biased region" description="Polar residues" evidence="1">
    <location>
        <begin position="1572"/>
        <end position="1581"/>
    </location>
</feature>
<feature type="compositionally biased region" description="Acidic residues" evidence="1">
    <location>
        <begin position="783"/>
        <end position="799"/>
    </location>
</feature>
<sequence>MPFTDYVRTSLARPVLLDVLAFSLLALSFSSLSPTRFRVTLEHLHRYILPAPAPAPASTQIQEEEQEEDVNALVKKLEHLVRVAPPDDERRPHLERALDSLQSLHQPKPAGHECLSPRLLGLGQLIAHSNNTPATSPLFLSRHSHSHSPHVGSPLILGSPLRPTLQPLDAVLDQPPASVDQEELDVDLSTASSSSLLLTLHDEQQSTTSPIHARKPPLDPAPLAAEDEPDQEEDETEHDAPTTFLRALLLSPRHERPSPQFSIATRPSPTHRATTSVPILPPLLRERALSVPVFTTERTAMHERQTFYAREEEKETLPAAPEAYWDDDEDVFTARPPLPSASASVEEALSFQSSPPSSFAPPKSELVTFAEESSLPAVPEPYSDDEDQDVAELQRVPPVQDTSESLTPVVPARLSEDDDPSSFAATEDILEADDKDADAPSPPPVSEEPVVFAPVSPETHDDDLVPSPPSNIVELELSFPALPDAEDAARDVEEELELECVSAPKPARMSIPAALLEALYPPPVLEEDERKAEDVEDALSPPLVAEGFALALADAHDADADDQELEFEPHDVVSEGYALVDEPVENTTVPAPVDEHDDLPSDDLAVSTPTDDAEFITPPILASLPSTSASDDLAISTHADDDQELVTSPIVNADADSSLAPSPSSSTSGQSEAADMLPPLTHFPPLMRNLSVSTSAATSSVSGPASAALSSPPTSPTQSDDEDEEGDEALSPMTFAPPSPVVGEKKRSSTFGEVDVADEELREGMPAFPVFGPRSPVESPAEYQDEEEEEYQEEEEEEGMVEHEESPVEERAEEVEGEEEGELPVTPLEEMQEFALEEEGHAPAHAQDDEDVEVVVPILLADDEPEDAHVEVDVETELAPESEEEPILVELDNDDVEDDTLPVSDDDSQSQDDAQAAEPLLDALPTALDEELDAEPELDAQVELDDFDFHVLAPVVEDEEDGSAVDGVYVALPPSPFAKDFAPARTSSPGSLVLDTDLHEGQELEIVSPSPIHSEPSPVTPDVRDIVRPSSPVPPSPPAVPLDAILDLAAAHSNFALPAIIPTSFEDFSLMALDTGAAPIEIREEPPTAQSTPLRETRPLLSLDDVFSTRPSLDADDAALSMPARPSLDALVGPDDSASQVETFFSTERQAARDAAVASLQSALTVVREVRKRASAQSLARLSASPPASAGSAQTSFEVSVTHVKDEDEEDERPKLRKKSSKFFREEESSDASGDPDVDAYAPPPPAPSFVQDDPFPTSVSAPSSSRPSHNRTPSNKSSRRSLGSRRSSSALLTVPSAAPFPSTEGGTDESDVEPLSLDQILDEVFPPASPEIHPSTSASALNSRTLERVPSFEWARPGSAQDEVDSWRDSVRFPSAAAAGTSRENLNLGRGRTKSGKFVSRVVEGLQKLHLPVGNASANASTVSLAPSSLHSRESPSSSTSGKRVKESKAQRSRTVSLFTLSSRRTAMTTPEPTLEDEQPGVKRSRTVSLFSSKKDKGKAKTGTEEPAQGQVDRRRSLSMFKRRSRTIQKEEIPPVPPIPPPMSHSHSAPSALTMSTVTPEKAGRRHRTLSVFSTLSSRSHVQRYDDSGVDEHGNLTSHASFDGSRPQASRAGSSAASSFKQPPMPEGTVSWTDLIKPHPQVRSRSPSPVRASTSPSRARSLSPNRRMSISNVAHHPPTFHELPARPSLASVRRRTMSAGAGTLGSKRSVSWTGIPSAQSSPAHAQADVNAHKRARTMSAAFAPPGPSPVQEEHSPSAQQIVHPSEAESMHVKPRMRHERGLVQYLTQTKKRDSAVSLSVQRPSSDASTSEMGTRASSRQDGEDETVKGKKQERGRVRTRIASLLRSGGGGGKKA</sequence>
<feature type="region of interest" description="Disordered" evidence="1">
    <location>
        <begin position="874"/>
        <end position="917"/>
    </location>
</feature>
<feature type="compositionally biased region" description="Basic and acidic residues" evidence="1">
    <location>
        <begin position="800"/>
        <end position="810"/>
    </location>
</feature>
<feature type="compositionally biased region" description="Acidic residues" evidence="1">
    <location>
        <begin position="874"/>
        <end position="910"/>
    </location>
</feature>
<reference evidence="2 3" key="1">
    <citation type="journal article" date="2016" name="Mol. Biol. Evol.">
        <title>Comparative Genomics of Early-Diverging Mushroom-Forming Fungi Provides Insights into the Origins of Lignocellulose Decay Capabilities.</title>
        <authorList>
            <person name="Nagy L.G."/>
            <person name="Riley R."/>
            <person name="Tritt A."/>
            <person name="Adam C."/>
            <person name="Daum C."/>
            <person name="Floudas D."/>
            <person name="Sun H."/>
            <person name="Yadav J.S."/>
            <person name="Pangilinan J."/>
            <person name="Larsson K.H."/>
            <person name="Matsuura K."/>
            <person name="Barry K."/>
            <person name="Labutti K."/>
            <person name="Kuo R."/>
            <person name="Ohm R.A."/>
            <person name="Bhattacharya S.S."/>
            <person name="Shirouzu T."/>
            <person name="Yoshinaga Y."/>
            <person name="Martin F.M."/>
            <person name="Grigoriev I.V."/>
            <person name="Hibbett D.S."/>
        </authorList>
    </citation>
    <scope>NUCLEOTIDE SEQUENCE [LARGE SCALE GENOMIC DNA]</scope>
    <source>
        <strain evidence="2 3">HHB12029</strain>
    </source>
</reference>
<feature type="compositionally biased region" description="Polar residues" evidence="1">
    <location>
        <begin position="1797"/>
        <end position="1818"/>
    </location>
</feature>
<feature type="compositionally biased region" description="Low complexity" evidence="1">
    <location>
        <begin position="447"/>
        <end position="457"/>
    </location>
</feature>
<dbReference type="Proteomes" id="UP000077266">
    <property type="component" value="Unassembled WGS sequence"/>
</dbReference>
<feature type="compositionally biased region" description="Basic and acidic residues" evidence="1">
    <location>
        <begin position="1819"/>
        <end position="1837"/>
    </location>
</feature>
<feature type="compositionally biased region" description="Low complexity" evidence="1">
    <location>
        <begin position="350"/>
        <end position="364"/>
    </location>
</feature>
<feature type="compositionally biased region" description="Low complexity" evidence="1">
    <location>
        <begin position="1642"/>
        <end position="1665"/>
    </location>
</feature>
<feature type="compositionally biased region" description="Low complexity" evidence="1">
    <location>
        <begin position="1178"/>
        <end position="1196"/>
    </location>
</feature>
<feature type="compositionally biased region" description="Low complexity" evidence="1">
    <location>
        <begin position="653"/>
        <end position="675"/>
    </location>
</feature>
<feature type="compositionally biased region" description="Polar residues" evidence="1">
    <location>
        <begin position="1335"/>
        <end position="1345"/>
    </location>
</feature>